<comment type="caution">
    <text evidence="1">The sequence shown here is derived from an EMBL/GenBank/DDBJ whole genome shotgun (WGS) entry which is preliminary data.</text>
</comment>
<dbReference type="EMBL" id="LWDV01000009">
    <property type="protein sequence ID" value="OCL26291.1"/>
    <property type="molecule type" value="Genomic_DNA"/>
</dbReference>
<evidence type="ECO:0000313" key="1">
    <source>
        <dbReference type="EMBL" id="OCL26291.1"/>
    </source>
</evidence>
<dbReference type="OrthoDB" id="9900675at2"/>
<dbReference type="Proteomes" id="UP000093514">
    <property type="component" value="Unassembled WGS sequence"/>
</dbReference>
<evidence type="ECO:0000313" key="2">
    <source>
        <dbReference type="Proteomes" id="UP000093514"/>
    </source>
</evidence>
<dbReference type="RefSeq" id="WP_068717959.1">
    <property type="nucleotide sequence ID" value="NZ_LWDV01000009.1"/>
</dbReference>
<organism evidence="1 2">
    <name type="scientific">Orenia metallireducens</name>
    <dbReference type="NCBI Taxonomy" id="1413210"/>
    <lineage>
        <taxon>Bacteria</taxon>
        <taxon>Bacillati</taxon>
        <taxon>Bacillota</taxon>
        <taxon>Clostridia</taxon>
        <taxon>Halanaerobiales</taxon>
        <taxon>Halobacteroidaceae</taxon>
        <taxon>Orenia</taxon>
    </lineage>
</organism>
<gene>
    <name evidence="1" type="ORF">U472_09780</name>
</gene>
<accession>A0A1C0A7U2</accession>
<sequence>MDYDDPRFGGLRIRNETKAKITPDYTELDRELKKQEFEYMMRVKYIKATAKRIKEECLKEEIEKKVVMGQ</sequence>
<reference evidence="2" key="1">
    <citation type="submission" date="2016-07" db="EMBL/GenBank/DDBJ databases">
        <authorList>
            <person name="Florea S."/>
            <person name="Webb J.S."/>
            <person name="Jaromczyk J."/>
            <person name="Schardl C.L."/>
        </authorList>
    </citation>
    <scope>NUCLEOTIDE SEQUENCE [LARGE SCALE GENOMIC DNA]</scope>
    <source>
        <strain evidence="2">Z6</strain>
    </source>
</reference>
<dbReference type="AlphaFoldDB" id="A0A1C0A7U2"/>
<protein>
    <submittedName>
        <fullName evidence="1">Uncharacterized protein</fullName>
    </submittedName>
</protein>
<name>A0A1C0A7U2_9FIRM</name>
<reference evidence="1 2" key="2">
    <citation type="submission" date="2016-08" db="EMBL/GenBank/DDBJ databases">
        <title>Orenia metallireducens sp. nov. strain Z6, a Novel Metal-reducing Firmicute from the Deep Subsurface.</title>
        <authorList>
            <person name="Maxim B.I."/>
            <person name="Kenneth K."/>
            <person name="Flynn T.M."/>
            <person name="Oloughlin E.J."/>
            <person name="Locke R.A."/>
            <person name="Weber J.R."/>
            <person name="Egan S.M."/>
            <person name="Mackie R.I."/>
            <person name="Cann I.K."/>
        </authorList>
    </citation>
    <scope>NUCLEOTIDE SEQUENCE [LARGE SCALE GENOMIC DNA]</scope>
    <source>
        <strain evidence="1 2">Z6</strain>
    </source>
</reference>
<proteinExistence type="predicted"/>
<keyword evidence="2" id="KW-1185">Reference proteome</keyword>